<dbReference type="EMBL" id="VSSQ01009202">
    <property type="protein sequence ID" value="MPM40979.1"/>
    <property type="molecule type" value="Genomic_DNA"/>
</dbReference>
<accession>A0A644ZJG2</accession>
<sequence>MEKYIFIDLLLEKYLKNDDINHDILEVTSHQFNPLWNNFQQIEQYYINNFYEYDLIEKNENVIYRERLNGEIINELEFEKTSADWYILEKANDSVVSFDDIRNSLKEHFMMEFLNVEIFNMIEELLSAHLIYTTDDYSEILTIIDINNVL</sequence>
<name>A0A644ZJG2_9ZZZZ</name>
<evidence type="ECO:0000313" key="1">
    <source>
        <dbReference type="EMBL" id="MPM40979.1"/>
    </source>
</evidence>
<protein>
    <submittedName>
        <fullName evidence="1">Uncharacterized protein</fullName>
    </submittedName>
</protein>
<comment type="caution">
    <text evidence="1">The sequence shown here is derived from an EMBL/GenBank/DDBJ whole genome shotgun (WGS) entry which is preliminary data.</text>
</comment>
<gene>
    <name evidence="1" type="ORF">SDC9_87628</name>
</gene>
<reference evidence="1" key="1">
    <citation type="submission" date="2019-08" db="EMBL/GenBank/DDBJ databases">
        <authorList>
            <person name="Kucharzyk K."/>
            <person name="Murdoch R.W."/>
            <person name="Higgins S."/>
            <person name="Loffler F."/>
        </authorList>
    </citation>
    <scope>NUCLEOTIDE SEQUENCE</scope>
</reference>
<proteinExistence type="predicted"/>
<organism evidence="1">
    <name type="scientific">bioreactor metagenome</name>
    <dbReference type="NCBI Taxonomy" id="1076179"/>
    <lineage>
        <taxon>unclassified sequences</taxon>
        <taxon>metagenomes</taxon>
        <taxon>ecological metagenomes</taxon>
    </lineage>
</organism>
<dbReference type="AlphaFoldDB" id="A0A644ZJG2"/>